<evidence type="ECO:0000313" key="3">
    <source>
        <dbReference type="Proteomes" id="UP000008177"/>
    </source>
</evidence>
<dbReference type="HOGENOM" id="CLU_073919_0_0_1"/>
<organism evidence="2 3">
    <name type="scientific">Botryotinia fuckeliana (strain T4)</name>
    <name type="common">Noble rot fungus</name>
    <name type="synonym">Botrytis cinerea</name>
    <dbReference type="NCBI Taxonomy" id="999810"/>
    <lineage>
        <taxon>Eukaryota</taxon>
        <taxon>Fungi</taxon>
        <taxon>Dikarya</taxon>
        <taxon>Ascomycota</taxon>
        <taxon>Pezizomycotina</taxon>
        <taxon>Leotiomycetes</taxon>
        <taxon>Helotiales</taxon>
        <taxon>Sclerotiniaceae</taxon>
        <taxon>Botrytis</taxon>
    </lineage>
</organism>
<proteinExistence type="predicted"/>
<dbReference type="Gene3D" id="3.40.630.30">
    <property type="match status" value="1"/>
</dbReference>
<protein>
    <recommendedName>
        <fullName evidence="1">N-acetyltransferase domain-containing protein</fullName>
    </recommendedName>
</protein>
<gene>
    <name evidence="2" type="ORF">BofuT4_P083850.1</name>
</gene>
<dbReference type="InterPro" id="IPR000182">
    <property type="entry name" value="GNAT_dom"/>
</dbReference>
<evidence type="ECO:0000313" key="2">
    <source>
        <dbReference type="EMBL" id="CCD51861.1"/>
    </source>
</evidence>
<dbReference type="STRING" id="999810.G2YJR5"/>
<dbReference type="SUPFAM" id="SSF55729">
    <property type="entry name" value="Acyl-CoA N-acyltransferases (Nat)"/>
    <property type="match status" value="1"/>
</dbReference>
<dbReference type="AlphaFoldDB" id="G2YJR5"/>
<sequence length="292" mass="33269">MAFTISRLTEDDIPGAVNTIQEAFKEDPYNLWIYNDRSKLNLVRNSVSLGIRCRWGIRNGLFYVAKDSQSHRVLGVAMWLPPKSAGSPETWAEWIDSWAMWAQQVGVNIWYGRGGLNVKRYYIWKDRQAEAQSNIWTDPQGYYFLNIMVVHPDAQGRGIGKALAKEVTSIADAEGKRCYLESSRDVPNMKIYETFGFHFEKKMVCDDEGDTCNIYCMTREPQTDSKGSKKDVHGLDEPFCVNELENSSVPRLGMAWFVQSSLALSVVRKSGKLSKISEQTENDWDNVQVPGR</sequence>
<accession>G2YJR5</accession>
<evidence type="ECO:0000259" key="1">
    <source>
        <dbReference type="PROSITE" id="PS51186"/>
    </source>
</evidence>
<dbReference type="InterPro" id="IPR052523">
    <property type="entry name" value="Trichothecene_AcTrans"/>
</dbReference>
<dbReference type="Pfam" id="PF13508">
    <property type="entry name" value="Acetyltransf_7"/>
    <property type="match status" value="1"/>
</dbReference>
<dbReference type="CDD" id="cd04301">
    <property type="entry name" value="NAT_SF"/>
    <property type="match status" value="1"/>
</dbReference>
<name>G2YJR5_BOTF4</name>
<dbReference type="eggNOG" id="ENOG502RR34">
    <property type="taxonomic scope" value="Eukaryota"/>
</dbReference>
<dbReference type="PROSITE" id="PS51186">
    <property type="entry name" value="GNAT"/>
    <property type="match status" value="1"/>
</dbReference>
<reference evidence="3" key="1">
    <citation type="journal article" date="2011" name="PLoS Genet.">
        <title>Genomic analysis of the necrotrophic fungal pathogens Sclerotinia sclerotiorum and Botrytis cinerea.</title>
        <authorList>
            <person name="Amselem J."/>
            <person name="Cuomo C.A."/>
            <person name="van Kan J.A."/>
            <person name="Viaud M."/>
            <person name="Benito E.P."/>
            <person name="Couloux A."/>
            <person name="Coutinho P.M."/>
            <person name="de Vries R.P."/>
            <person name="Dyer P.S."/>
            <person name="Fillinger S."/>
            <person name="Fournier E."/>
            <person name="Gout L."/>
            <person name="Hahn M."/>
            <person name="Kohn L."/>
            <person name="Lapalu N."/>
            <person name="Plummer K.M."/>
            <person name="Pradier J.M."/>
            <person name="Quevillon E."/>
            <person name="Sharon A."/>
            <person name="Simon A."/>
            <person name="ten Have A."/>
            <person name="Tudzynski B."/>
            <person name="Tudzynski P."/>
            <person name="Wincker P."/>
            <person name="Andrew M."/>
            <person name="Anthouard V."/>
            <person name="Beever R.E."/>
            <person name="Beffa R."/>
            <person name="Benoit I."/>
            <person name="Bouzid O."/>
            <person name="Brault B."/>
            <person name="Chen Z."/>
            <person name="Choquer M."/>
            <person name="Collemare J."/>
            <person name="Cotton P."/>
            <person name="Danchin E.G."/>
            <person name="Da Silva C."/>
            <person name="Gautier A."/>
            <person name="Giraud C."/>
            <person name="Giraud T."/>
            <person name="Gonzalez C."/>
            <person name="Grossetete S."/>
            <person name="Guldener U."/>
            <person name="Henrissat B."/>
            <person name="Howlett B.J."/>
            <person name="Kodira C."/>
            <person name="Kretschmer M."/>
            <person name="Lappartient A."/>
            <person name="Leroch M."/>
            <person name="Levis C."/>
            <person name="Mauceli E."/>
            <person name="Neuveglise C."/>
            <person name="Oeser B."/>
            <person name="Pearson M."/>
            <person name="Poulain J."/>
            <person name="Poussereau N."/>
            <person name="Quesneville H."/>
            <person name="Rascle C."/>
            <person name="Schumacher J."/>
            <person name="Segurens B."/>
            <person name="Sexton A."/>
            <person name="Silva E."/>
            <person name="Sirven C."/>
            <person name="Soanes D.M."/>
            <person name="Talbot N.J."/>
            <person name="Templeton M."/>
            <person name="Yandava C."/>
            <person name="Yarden O."/>
            <person name="Zeng Q."/>
            <person name="Rollins J.A."/>
            <person name="Lebrun M.H."/>
            <person name="Dickman M."/>
        </authorList>
    </citation>
    <scope>NUCLEOTIDE SEQUENCE [LARGE SCALE GENOMIC DNA]</scope>
    <source>
        <strain evidence="3">T4</strain>
    </source>
</reference>
<dbReference type="InParanoid" id="G2YJR5"/>
<dbReference type="PANTHER" id="PTHR42791">
    <property type="entry name" value="GNAT FAMILY ACETYLTRANSFERASE"/>
    <property type="match status" value="1"/>
</dbReference>
<dbReference type="InterPro" id="IPR016181">
    <property type="entry name" value="Acyl_CoA_acyltransferase"/>
</dbReference>
<dbReference type="Proteomes" id="UP000008177">
    <property type="component" value="Unplaced contigs"/>
</dbReference>
<dbReference type="EMBL" id="FQ790338">
    <property type="protein sequence ID" value="CCD51861.1"/>
    <property type="molecule type" value="Genomic_DNA"/>
</dbReference>
<feature type="domain" description="N-acetyltransferase" evidence="1">
    <location>
        <begin position="62"/>
        <end position="222"/>
    </location>
</feature>
<dbReference type="GO" id="GO:0016747">
    <property type="term" value="F:acyltransferase activity, transferring groups other than amino-acyl groups"/>
    <property type="evidence" value="ECO:0007669"/>
    <property type="project" value="InterPro"/>
</dbReference>
<dbReference type="OrthoDB" id="512662at2759"/>
<dbReference type="PANTHER" id="PTHR42791:SF4">
    <property type="entry name" value="ACETYLTRANSFERASE, GNAT FAMILY FAMILY (AFU_ORTHOLOGUE AFUA_4G09540)-RELATED"/>
    <property type="match status" value="1"/>
</dbReference>